<keyword evidence="1" id="KW-0472">Membrane</keyword>
<organism evidence="2 3">
    <name type="scientific">Candidatus Portnoybacteria bacterium CG10_big_fil_rev_8_21_14_0_10_36_7</name>
    <dbReference type="NCBI Taxonomy" id="1974812"/>
    <lineage>
        <taxon>Bacteria</taxon>
        <taxon>Candidatus Portnoyibacteriota</taxon>
    </lineage>
</organism>
<evidence type="ECO:0000256" key="1">
    <source>
        <dbReference type="SAM" id="Phobius"/>
    </source>
</evidence>
<evidence type="ECO:0000313" key="3">
    <source>
        <dbReference type="Proteomes" id="UP000231450"/>
    </source>
</evidence>
<dbReference type="InterPro" id="IPR012902">
    <property type="entry name" value="N_methyl_site"/>
</dbReference>
<comment type="caution">
    <text evidence="2">The sequence shown here is derived from an EMBL/GenBank/DDBJ whole genome shotgun (WGS) entry which is preliminary data.</text>
</comment>
<dbReference type="NCBIfam" id="TIGR02532">
    <property type="entry name" value="IV_pilin_GFxxxE"/>
    <property type="match status" value="1"/>
</dbReference>
<evidence type="ECO:0000313" key="2">
    <source>
        <dbReference type="EMBL" id="PJE58018.1"/>
    </source>
</evidence>
<sequence>MKNKGFTLIEAIAVVSLITIGLLGVISLANFVISQPQIAKNRLQAVALVQQQFETMRYWRDYQWISKPSHDARRGEIDTNHWAYYMCADGDVLDDVITISNVKYTVHRELVSIIDADGSEGDCTATVEFSTMKVNVYVEWSWKNKAYSLGSSSSPIPYILTNYISAL</sequence>
<accession>A0A2M8KDM4</accession>
<keyword evidence="1" id="KW-0812">Transmembrane</keyword>
<dbReference type="EMBL" id="PFDW01000063">
    <property type="protein sequence ID" value="PJE58018.1"/>
    <property type="molecule type" value="Genomic_DNA"/>
</dbReference>
<dbReference type="Proteomes" id="UP000231450">
    <property type="component" value="Unassembled WGS sequence"/>
</dbReference>
<evidence type="ECO:0008006" key="4">
    <source>
        <dbReference type="Google" id="ProtNLM"/>
    </source>
</evidence>
<proteinExistence type="predicted"/>
<keyword evidence="1" id="KW-1133">Transmembrane helix</keyword>
<gene>
    <name evidence="2" type="ORF">COU81_02980</name>
</gene>
<feature type="transmembrane region" description="Helical" evidence="1">
    <location>
        <begin position="12"/>
        <end position="33"/>
    </location>
</feature>
<dbReference type="AlphaFoldDB" id="A0A2M8KDM4"/>
<protein>
    <recommendedName>
        <fullName evidence="4">Type II secretion system protein</fullName>
    </recommendedName>
</protein>
<dbReference type="PROSITE" id="PS00409">
    <property type="entry name" value="PROKAR_NTER_METHYL"/>
    <property type="match status" value="1"/>
</dbReference>
<name>A0A2M8KDM4_9BACT</name>
<reference evidence="3" key="1">
    <citation type="submission" date="2017-09" db="EMBL/GenBank/DDBJ databases">
        <title>Depth-based differentiation of microbial function through sediment-hosted aquifers and enrichment of novel symbionts in the deep terrestrial subsurface.</title>
        <authorList>
            <person name="Probst A.J."/>
            <person name="Ladd B."/>
            <person name="Jarett J.K."/>
            <person name="Geller-Mcgrath D.E."/>
            <person name="Sieber C.M.K."/>
            <person name="Emerson J.B."/>
            <person name="Anantharaman K."/>
            <person name="Thomas B.C."/>
            <person name="Malmstrom R."/>
            <person name="Stieglmeier M."/>
            <person name="Klingl A."/>
            <person name="Woyke T."/>
            <person name="Ryan C.M."/>
            <person name="Banfield J.F."/>
        </authorList>
    </citation>
    <scope>NUCLEOTIDE SEQUENCE [LARGE SCALE GENOMIC DNA]</scope>
</reference>
<dbReference type="Pfam" id="PF07963">
    <property type="entry name" value="N_methyl"/>
    <property type="match status" value="1"/>
</dbReference>